<dbReference type="InterPro" id="IPR001305">
    <property type="entry name" value="HSP_DnaJ_Cys-rich_dom"/>
</dbReference>
<evidence type="ECO:0008006" key="13">
    <source>
        <dbReference type="Google" id="ProtNLM"/>
    </source>
</evidence>
<dbReference type="Gene3D" id="2.60.260.20">
    <property type="entry name" value="Urease metallochaperone UreE, N-terminal domain"/>
    <property type="match status" value="1"/>
</dbReference>
<dbReference type="Pfam" id="PF01556">
    <property type="entry name" value="DnaJ_C"/>
    <property type="match status" value="1"/>
</dbReference>
<dbReference type="InterPro" id="IPR008971">
    <property type="entry name" value="HSP40/DnaJ_pept-bd"/>
</dbReference>
<dbReference type="EMBL" id="JANEYF010000538">
    <property type="protein sequence ID" value="KAJ8969428.1"/>
    <property type="molecule type" value="Genomic_DNA"/>
</dbReference>
<dbReference type="Pfam" id="PF00684">
    <property type="entry name" value="DnaJ_CXXCXGXG"/>
    <property type="match status" value="1"/>
</dbReference>
<dbReference type="SUPFAM" id="SSF46565">
    <property type="entry name" value="Chaperone J-domain"/>
    <property type="match status" value="1"/>
</dbReference>
<keyword evidence="12" id="KW-1185">Reference proteome</keyword>
<dbReference type="GO" id="GO:0008270">
    <property type="term" value="F:zinc ion binding"/>
    <property type="evidence" value="ECO:0007669"/>
    <property type="project" value="UniProtKB-KW"/>
</dbReference>
<evidence type="ECO:0000256" key="4">
    <source>
        <dbReference type="ARBA" id="ARBA00022833"/>
    </source>
</evidence>
<dbReference type="PANTHER" id="PTHR44145">
    <property type="entry name" value="DNAJ HOMOLOG SUBFAMILY A MEMBER 3, MITOCHONDRIAL"/>
    <property type="match status" value="1"/>
</dbReference>
<keyword evidence="6" id="KW-0143">Chaperone</keyword>
<dbReference type="GO" id="GO:0043066">
    <property type="term" value="P:negative regulation of apoptotic process"/>
    <property type="evidence" value="ECO:0007669"/>
    <property type="project" value="TreeGrafter"/>
</dbReference>
<dbReference type="PROSITE" id="PS50076">
    <property type="entry name" value="DNAJ_2"/>
    <property type="match status" value="1"/>
</dbReference>
<name>A0AAV8ZRU3_9CUCU</name>
<dbReference type="InterPro" id="IPR036410">
    <property type="entry name" value="HSP_DnaJ_Cys-rich_dom_sf"/>
</dbReference>
<dbReference type="SMART" id="SM00271">
    <property type="entry name" value="DnaJ"/>
    <property type="match status" value="1"/>
</dbReference>
<feature type="zinc finger region" description="CR-type" evidence="7">
    <location>
        <begin position="199"/>
        <end position="277"/>
    </location>
</feature>
<evidence type="ECO:0000259" key="10">
    <source>
        <dbReference type="PROSITE" id="PS51188"/>
    </source>
</evidence>
<dbReference type="SUPFAM" id="SSF49493">
    <property type="entry name" value="HSP40/DnaJ peptide-binding domain"/>
    <property type="match status" value="1"/>
</dbReference>
<keyword evidence="4 7" id="KW-0862">Zinc</keyword>
<dbReference type="InterPro" id="IPR001623">
    <property type="entry name" value="DnaJ_domain"/>
</dbReference>
<organism evidence="11 12">
    <name type="scientific">Rhamnusium bicolor</name>
    <dbReference type="NCBI Taxonomy" id="1586634"/>
    <lineage>
        <taxon>Eukaryota</taxon>
        <taxon>Metazoa</taxon>
        <taxon>Ecdysozoa</taxon>
        <taxon>Arthropoda</taxon>
        <taxon>Hexapoda</taxon>
        <taxon>Insecta</taxon>
        <taxon>Pterygota</taxon>
        <taxon>Neoptera</taxon>
        <taxon>Endopterygota</taxon>
        <taxon>Coleoptera</taxon>
        <taxon>Polyphaga</taxon>
        <taxon>Cucujiformia</taxon>
        <taxon>Chrysomeloidea</taxon>
        <taxon>Cerambycidae</taxon>
        <taxon>Lepturinae</taxon>
        <taxon>Rhagiini</taxon>
        <taxon>Rhamnusium</taxon>
    </lineage>
</organism>
<dbReference type="AlphaFoldDB" id="A0AAV8ZRU3"/>
<keyword evidence="2" id="KW-0677">Repeat</keyword>
<feature type="region of interest" description="Disordered" evidence="8">
    <location>
        <begin position="345"/>
        <end position="365"/>
    </location>
</feature>
<dbReference type="Gene3D" id="1.10.287.110">
    <property type="entry name" value="DnaJ domain"/>
    <property type="match status" value="1"/>
</dbReference>
<dbReference type="GO" id="GO:0006457">
    <property type="term" value="P:protein folding"/>
    <property type="evidence" value="ECO:0007669"/>
    <property type="project" value="InterPro"/>
</dbReference>
<dbReference type="Proteomes" id="UP001162156">
    <property type="component" value="Unassembled WGS sequence"/>
</dbReference>
<evidence type="ECO:0000259" key="9">
    <source>
        <dbReference type="PROSITE" id="PS50076"/>
    </source>
</evidence>
<evidence type="ECO:0000313" key="11">
    <source>
        <dbReference type="EMBL" id="KAJ8969428.1"/>
    </source>
</evidence>
<evidence type="ECO:0000256" key="3">
    <source>
        <dbReference type="ARBA" id="ARBA00022771"/>
    </source>
</evidence>
<dbReference type="Pfam" id="PF00226">
    <property type="entry name" value="DnaJ"/>
    <property type="match status" value="1"/>
</dbReference>
<keyword evidence="3 7" id="KW-0863">Zinc-finger</keyword>
<dbReference type="GO" id="GO:0031072">
    <property type="term" value="F:heat shock protein binding"/>
    <property type="evidence" value="ECO:0007669"/>
    <property type="project" value="InterPro"/>
</dbReference>
<evidence type="ECO:0000313" key="12">
    <source>
        <dbReference type="Proteomes" id="UP001162156"/>
    </source>
</evidence>
<gene>
    <name evidence="11" type="ORF">NQ314_001770</name>
</gene>
<proteinExistence type="predicted"/>
<comment type="caution">
    <text evidence="11">The sequence shown here is derived from an EMBL/GenBank/DDBJ whole genome shotgun (WGS) entry which is preliminary data.</text>
</comment>
<dbReference type="CDD" id="cd06257">
    <property type="entry name" value="DnaJ"/>
    <property type="match status" value="1"/>
</dbReference>
<evidence type="ECO:0000256" key="2">
    <source>
        <dbReference type="ARBA" id="ARBA00022737"/>
    </source>
</evidence>
<evidence type="ECO:0000256" key="7">
    <source>
        <dbReference type="PROSITE-ProRule" id="PRU00546"/>
    </source>
</evidence>
<dbReference type="FunFam" id="2.10.230.10:FF:000003">
    <property type="entry name" value="dnaJ homolog subfamily A member 3, mitochondrial"/>
    <property type="match status" value="1"/>
</dbReference>
<evidence type="ECO:0000256" key="5">
    <source>
        <dbReference type="ARBA" id="ARBA00022946"/>
    </source>
</evidence>
<sequence length="438" mass="48761">MATARNIIGILSTKQININVFISPQVSKISTRFLHQCLRCSEPNVRLNLSNTLQKNDLSLVTRRNFHSSSATFNIRKNYYEILGVGRNASNSEIKKAYYKLAKKFHPDVNKNDPEASKKFQEVSEAYEILADDNKRKQYDTWGSTAEQMGGMGGMGEDQVALLDLKGSSPFDDFAESTYGFGEAQEIVLRISFSQAARGTNKEVNINVVDTCPKCRGSRCEPGTTASKCQFCNGTGMESITTGPFVMRSTCRYCQGTRMYIKHKCIECEGKGSTVQRKKITVPVPAGIEDGQTVRMSVGNKELFVTFRVDKSDYFKRDGADVHTEADISVSQALLGGKYDEEMPLAGSEAKTQSKHSGEEQEGNKAFTTADKIEILDAIKLALEGKDIKISENITDFQKSRTETLKETPKLEKVTTEIKEVISDEMSDSDKKKLKKKN</sequence>
<dbReference type="PANTHER" id="PTHR44145:SF3">
    <property type="entry name" value="DNAJ HOMOLOG SUBFAMILY A MEMBER 3, MITOCHONDRIAL"/>
    <property type="match status" value="1"/>
</dbReference>
<dbReference type="CDD" id="cd10719">
    <property type="entry name" value="DnaJ_zf"/>
    <property type="match status" value="1"/>
</dbReference>
<reference evidence="11" key="1">
    <citation type="journal article" date="2023" name="Insect Mol. Biol.">
        <title>Genome sequencing provides insights into the evolution of gene families encoding plant cell wall-degrading enzymes in longhorned beetles.</title>
        <authorList>
            <person name="Shin N.R."/>
            <person name="Okamura Y."/>
            <person name="Kirsch R."/>
            <person name="Pauchet Y."/>
        </authorList>
    </citation>
    <scope>NUCLEOTIDE SEQUENCE</scope>
    <source>
        <strain evidence="11">RBIC_L_NR</strain>
    </source>
</reference>
<keyword evidence="5" id="KW-0809">Transit peptide</keyword>
<dbReference type="InterPro" id="IPR051938">
    <property type="entry name" value="Apopto_cytoskel_mod"/>
</dbReference>
<keyword evidence="1 7" id="KW-0479">Metal-binding</keyword>
<feature type="domain" description="J" evidence="9">
    <location>
        <begin position="78"/>
        <end position="143"/>
    </location>
</feature>
<dbReference type="InterPro" id="IPR018253">
    <property type="entry name" value="DnaJ_domain_CS"/>
</dbReference>
<evidence type="ECO:0000256" key="6">
    <source>
        <dbReference type="ARBA" id="ARBA00023186"/>
    </source>
</evidence>
<accession>A0AAV8ZRU3</accession>
<dbReference type="GO" id="GO:0007005">
    <property type="term" value="P:mitochondrion organization"/>
    <property type="evidence" value="ECO:0007669"/>
    <property type="project" value="TreeGrafter"/>
</dbReference>
<dbReference type="PROSITE" id="PS00636">
    <property type="entry name" value="DNAJ_1"/>
    <property type="match status" value="1"/>
</dbReference>
<evidence type="ECO:0000256" key="1">
    <source>
        <dbReference type="ARBA" id="ARBA00022723"/>
    </source>
</evidence>
<dbReference type="GO" id="GO:0051082">
    <property type="term" value="F:unfolded protein binding"/>
    <property type="evidence" value="ECO:0007669"/>
    <property type="project" value="InterPro"/>
</dbReference>
<dbReference type="GO" id="GO:0005739">
    <property type="term" value="C:mitochondrion"/>
    <property type="evidence" value="ECO:0007669"/>
    <property type="project" value="TreeGrafter"/>
</dbReference>
<dbReference type="SUPFAM" id="SSF57938">
    <property type="entry name" value="DnaJ/Hsp40 cysteine-rich domain"/>
    <property type="match status" value="1"/>
</dbReference>
<dbReference type="InterPro" id="IPR036869">
    <property type="entry name" value="J_dom_sf"/>
</dbReference>
<protein>
    <recommendedName>
        <fullName evidence="13">Protein tumorous imaginal discs, mitochondrial-like</fullName>
    </recommendedName>
</protein>
<dbReference type="PRINTS" id="PR00625">
    <property type="entry name" value="JDOMAIN"/>
</dbReference>
<feature type="domain" description="CR-type" evidence="10">
    <location>
        <begin position="199"/>
        <end position="277"/>
    </location>
</feature>
<evidence type="ECO:0000256" key="8">
    <source>
        <dbReference type="SAM" id="MobiDB-lite"/>
    </source>
</evidence>
<dbReference type="Gene3D" id="2.10.230.10">
    <property type="entry name" value="Heat shock protein DnaJ, cysteine-rich domain"/>
    <property type="match status" value="1"/>
</dbReference>
<dbReference type="InterPro" id="IPR002939">
    <property type="entry name" value="DnaJ_C"/>
</dbReference>
<dbReference type="PROSITE" id="PS51188">
    <property type="entry name" value="ZF_CR"/>
    <property type="match status" value="1"/>
</dbReference>